<keyword evidence="3" id="KW-1185">Reference proteome</keyword>
<feature type="transmembrane region" description="Helical" evidence="1">
    <location>
        <begin position="98"/>
        <end position="118"/>
    </location>
</feature>
<keyword evidence="1" id="KW-1133">Transmembrane helix</keyword>
<keyword evidence="1" id="KW-0472">Membrane</keyword>
<evidence type="ECO:0000256" key="1">
    <source>
        <dbReference type="SAM" id="Phobius"/>
    </source>
</evidence>
<keyword evidence="1" id="KW-0812">Transmembrane</keyword>
<dbReference type="EMBL" id="KV428203">
    <property type="protein sequence ID" value="KZT34034.1"/>
    <property type="molecule type" value="Genomic_DNA"/>
</dbReference>
<feature type="transmembrane region" description="Helical" evidence="1">
    <location>
        <begin position="71"/>
        <end position="92"/>
    </location>
</feature>
<evidence type="ECO:0000313" key="2">
    <source>
        <dbReference type="EMBL" id="KZT34034.1"/>
    </source>
</evidence>
<protein>
    <submittedName>
        <fullName evidence="2">Uncharacterized protein</fullName>
    </submittedName>
</protein>
<name>A0A165Z7Y1_9AGAM</name>
<accession>A0A165Z7Y1</accession>
<organism evidence="2 3">
    <name type="scientific">Sistotremastrum suecicum HHB10207 ss-3</name>
    <dbReference type="NCBI Taxonomy" id="1314776"/>
    <lineage>
        <taxon>Eukaryota</taxon>
        <taxon>Fungi</taxon>
        <taxon>Dikarya</taxon>
        <taxon>Basidiomycota</taxon>
        <taxon>Agaricomycotina</taxon>
        <taxon>Agaricomycetes</taxon>
        <taxon>Sistotremastrales</taxon>
        <taxon>Sistotremastraceae</taxon>
        <taxon>Sistotremastrum</taxon>
    </lineage>
</organism>
<sequence>MWHCFLATCVAGEGVLERLSHEARRSSSPRSRTQCVIAFRRGVSDSGDGRLCRRFRVGAVSVMRSVAMPMVTSRIMVAVMNLALLALMPFMLMPMPMFMFMIMPMIMLMPMTMTNMIMPCNPHCIKPRCFKTSQLIHPCEFTSERHRWATRNLFISVVSRDRKTH</sequence>
<gene>
    <name evidence="2" type="ORF">SISSUDRAFT_355738</name>
</gene>
<reference evidence="2 3" key="1">
    <citation type="journal article" date="2016" name="Mol. Biol. Evol.">
        <title>Comparative Genomics of Early-Diverging Mushroom-Forming Fungi Provides Insights into the Origins of Lignocellulose Decay Capabilities.</title>
        <authorList>
            <person name="Nagy L.G."/>
            <person name="Riley R."/>
            <person name="Tritt A."/>
            <person name="Adam C."/>
            <person name="Daum C."/>
            <person name="Floudas D."/>
            <person name="Sun H."/>
            <person name="Yadav J.S."/>
            <person name="Pangilinan J."/>
            <person name="Larsson K.H."/>
            <person name="Matsuura K."/>
            <person name="Barry K."/>
            <person name="Labutti K."/>
            <person name="Kuo R."/>
            <person name="Ohm R.A."/>
            <person name="Bhattacharya S.S."/>
            <person name="Shirouzu T."/>
            <person name="Yoshinaga Y."/>
            <person name="Martin F.M."/>
            <person name="Grigoriev I.V."/>
            <person name="Hibbett D.S."/>
        </authorList>
    </citation>
    <scope>NUCLEOTIDE SEQUENCE [LARGE SCALE GENOMIC DNA]</scope>
    <source>
        <strain evidence="2 3">HHB10207 ss-3</strain>
    </source>
</reference>
<dbReference type="AlphaFoldDB" id="A0A165Z7Y1"/>
<dbReference type="Proteomes" id="UP000076798">
    <property type="component" value="Unassembled WGS sequence"/>
</dbReference>
<evidence type="ECO:0000313" key="3">
    <source>
        <dbReference type="Proteomes" id="UP000076798"/>
    </source>
</evidence>
<proteinExistence type="predicted"/>